<dbReference type="OrthoDB" id="1044435at2759"/>
<feature type="transmembrane region" description="Helical" evidence="2">
    <location>
        <begin position="372"/>
        <end position="394"/>
    </location>
</feature>
<dbReference type="EMBL" id="SGPK01000528">
    <property type="protein sequence ID" value="THH02962.1"/>
    <property type="molecule type" value="Genomic_DNA"/>
</dbReference>
<dbReference type="SMART" id="SM00563">
    <property type="entry name" value="PlsC"/>
    <property type="match status" value="1"/>
</dbReference>
<keyword evidence="5" id="KW-1185">Reference proteome</keyword>
<gene>
    <name evidence="4" type="ORF">EW145_g6650</name>
</gene>
<dbReference type="AlphaFoldDB" id="A0A4S4KVX8"/>
<reference evidence="4 5" key="1">
    <citation type="submission" date="2019-02" db="EMBL/GenBank/DDBJ databases">
        <title>Genome sequencing of the rare red list fungi Phellinidium pouzarii.</title>
        <authorList>
            <person name="Buettner E."/>
            <person name="Kellner H."/>
        </authorList>
    </citation>
    <scope>NUCLEOTIDE SEQUENCE [LARGE SCALE GENOMIC DNA]</scope>
    <source>
        <strain evidence="4 5">DSM 108285</strain>
    </source>
</reference>
<evidence type="ECO:0000259" key="3">
    <source>
        <dbReference type="SMART" id="SM00563"/>
    </source>
</evidence>
<evidence type="ECO:0000256" key="2">
    <source>
        <dbReference type="SAM" id="Phobius"/>
    </source>
</evidence>
<dbReference type="SUPFAM" id="SSF69593">
    <property type="entry name" value="Glycerol-3-phosphate (1)-acyltransferase"/>
    <property type="match status" value="1"/>
</dbReference>
<sequence length="714" mass="79484">MSENKVIHRVIRRLAGWAMWSFFSEVHIIGEENVPVDGPMIVVATHHNMMLDPAILSSYFPHRRMLNYWTKASLFKNPVLKTILLSSGNIPVDRKSKDNRVLFKGTFDVLARGEAVALFPEGTSYTEPRIMQVKDGASWSALEYMKWVKENPDKATKKDAVVVPAAIVYTNKSKYRSEVIIEFGEPISLKDYEVQFLSKVEGEPRAAVKRLTQRIESDLTRFTINAPDWDTLYIARMARSLLWEKSKSINLDDFVSITQTLVDLFSTPGATANMVHVKRRLLEYYSLLQSSRLTNSALSSLPLPKTLDPRRAEPLPSRLRTLFLLLRDTLSVLVRLPFFLFPLVLHLPAYLAGRWAAGLVEDEEETQAQFKVVFGLLFLVMIYPAVFFFLWALFWYTPTGAVVAAVTVWLFAVYHVKLIDDNYQHVKQLVAAWRVLVGVWAPKKSELSMTALQQYTIPKRPPVSPWIDKKPGNLSTPSITPSSDSSCPSIPSPSPPAAEPSADPSTSGSKSRTRKRQPPTRRLVRHVLRARAEAARALASFFHQLESAPDDKRVHASAHLARLSPASTPGPQGPPPGQGLQGFRYAREVVAFLRTRGAKITSLESQIEGDYWAATAGLNSDNEVDGYNSSDAGDSSRENDDLVWIAPAPRSNACTPNVPIMRLRSHMAADPLPRLAPPALRLRIGVVAELLAVLALVRPLVAVPLAAEPRVGAP</sequence>
<dbReference type="CDD" id="cd07992">
    <property type="entry name" value="LPLAT_AAK14816-like"/>
    <property type="match status" value="1"/>
</dbReference>
<dbReference type="InterPro" id="IPR002123">
    <property type="entry name" value="Plipid/glycerol_acylTrfase"/>
</dbReference>
<dbReference type="Proteomes" id="UP000308199">
    <property type="component" value="Unassembled WGS sequence"/>
</dbReference>
<dbReference type="PANTHER" id="PTHR31605:SF0">
    <property type="entry name" value="GLYCEROL-3-PHOSPHATE O-ACYLTRANSFERASE 1"/>
    <property type="match status" value="1"/>
</dbReference>
<keyword evidence="2" id="KW-0472">Membrane</keyword>
<feature type="compositionally biased region" description="Low complexity" evidence="1">
    <location>
        <begin position="499"/>
        <end position="510"/>
    </location>
</feature>
<dbReference type="GO" id="GO:0008654">
    <property type="term" value="P:phospholipid biosynthetic process"/>
    <property type="evidence" value="ECO:0007669"/>
    <property type="project" value="TreeGrafter"/>
</dbReference>
<dbReference type="GO" id="GO:0004366">
    <property type="term" value="F:glycerol-3-phosphate O-acyltransferase activity"/>
    <property type="evidence" value="ECO:0007669"/>
    <property type="project" value="TreeGrafter"/>
</dbReference>
<feature type="non-terminal residue" evidence="4">
    <location>
        <position position="714"/>
    </location>
</feature>
<comment type="caution">
    <text evidence="4">The sequence shown here is derived from an EMBL/GenBank/DDBJ whole genome shotgun (WGS) entry which is preliminary data.</text>
</comment>
<protein>
    <recommendedName>
        <fullName evidence="3">Phospholipid/glycerol acyltransferase domain-containing protein</fullName>
    </recommendedName>
</protein>
<keyword evidence="2" id="KW-1133">Transmembrane helix</keyword>
<dbReference type="GO" id="GO:0016287">
    <property type="term" value="F:glycerone-phosphate O-acyltransferase activity"/>
    <property type="evidence" value="ECO:0007669"/>
    <property type="project" value="TreeGrafter"/>
</dbReference>
<evidence type="ECO:0000313" key="4">
    <source>
        <dbReference type="EMBL" id="THH02962.1"/>
    </source>
</evidence>
<evidence type="ECO:0000256" key="1">
    <source>
        <dbReference type="SAM" id="MobiDB-lite"/>
    </source>
</evidence>
<feature type="domain" description="Phospholipid/glycerol acyltransferase" evidence="3">
    <location>
        <begin position="40"/>
        <end position="170"/>
    </location>
</feature>
<proteinExistence type="predicted"/>
<dbReference type="Pfam" id="PF01553">
    <property type="entry name" value="Acyltransferase"/>
    <property type="match status" value="1"/>
</dbReference>
<feature type="compositionally biased region" description="Basic residues" evidence="1">
    <location>
        <begin position="511"/>
        <end position="524"/>
    </location>
</feature>
<organism evidence="4 5">
    <name type="scientific">Phellinidium pouzarii</name>
    <dbReference type="NCBI Taxonomy" id="167371"/>
    <lineage>
        <taxon>Eukaryota</taxon>
        <taxon>Fungi</taxon>
        <taxon>Dikarya</taxon>
        <taxon>Basidiomycota</taxon>
        <taxon>Agaricomycotina</taxon>
        <taxon>Agaricomycetes</taxon>
        <taxon>Hymenochaetales</taxon>
        <taxon>Hymenochaetaceae</taxon>
        <taxon>Phellinidium</taxon>
    </lineage>
</organism>
<keyword evidence="2" id="KW-0812">Transmembrane</keyword>
<feature type="transmembrane region" description="Helical" evidence="2">
    <location>
        <begin position="400"/>
        <end position="419"/>
    </location>
</feature>
<dbReference type="InterPro" id="IPR052744">
    <property type="entry name" value="GPAT/DAPAT"/>
</dbReference>
<feature type="transmembrane region" description="Helical" evidence="2">
    <location>
        <begin position="332"/>
        <end position="351"/>
    </location>
</feature>
<accession>A0A4S4KVX8</accession>
<dbReference type="PANTHER" id="PTHR31605">
    <property type="entry name" value="GLYCEROL-3-PHOSPHATE O-ACYLTRANSFERASE 1"/>
    <property type="match status" value="1"/>
</dbReference>
<feature type="region of interest" description="Disordered" evidence="1">
    <location>
        <begin position="463"/>
        <end position="524"/>
    </location>
</feature>
<evidence type="ECO:0000313" key="5">
    <source>
        <dbReference type="Proteomes" id="UP000308199"/>
    </source>
</evidence>
<feature type="compositionally biased region" description="Low complexity" evidence="1">
    <location>
        <begin position="475"/>
        <end position="489"/>
    </location>
</feature>
<name>A0A4S4KVX8_9AGAM</name>